<dbReference type="EMBL" id="CVQH01021914">
    <property type="protein sequence ID" value="CRK31878.1"/>
    <property type="molecule type" value="Genomic_DNA"/>
</dbReference>
<feature type="region of interest" description="Disordered" evidence="1">
    <location>
        <begin position="1"/>
        <end position="46"/>
    </location>
</feature>
<feature type="compositionally biased region" description="Basic and acidic residues" evidence="1">
    <location>
        <begin position="1"/>
        <end position="22"/>
    </location>
</feature>
<accession>A0A0G4MC84</accession>
<evidence type="ECO:0000313" key="3">
    <source>
        <dbReference type="Proteomes" id="UP000044602"/>
    </source>
</evidence>
<feature type="non-terminal residue" evidence="2">
    <location>
        <position position="1"/>
    </location>
</feature>
<dbReference type="AlphaFoldDB" id="A0A0G4MC84"/>
<dbReference type="Proteomes" id="UP000044602">
    <property type="component" value="Unassembled WGS sequence"/>
</dbReference>
<reference evidence="2 3" key="1">
    <citation type="submission" date="2015-05" db="EMBL/GenBank/DDBJ databases">
        <authorList>
            <person name="Wang D.B."/>
            <person name="Wang M."/>
        </authorList>
    </citation>
    <scope>NUCLEOTIDE SEQUENCE [LARGE SCALE GENOMIC DNA]</scope>
    <source>
        <strain evidence="2">VL1</strain>
    </source>
</reference>
<evidence type="ECO:0000256" key="1">
    <source>
        <dbReference type="SAM" id="MobiDB-lite"/>
    </source>
</evidence>
<name>A0A0G4MC84_VERLO</name>
<proteinExistence type="predicted"/>
<keyword evidence="3" id="KW-1185">Reference proteome</keyword>
<organism evidence="2 3">
    <name type="scientific">Verticillium longisporum</name>
    <name type="common">Verticillium dahliae var. longisporum</name>
    <dbReference type="NCBI Taxonomy" id="100787"/>
    <lineage>
        <taxon>Eukaryota</taxon>
        <taxon>Fungi</taxon>
        <taxon>Dikarya</taxon>
        <taxon>Ascomycota</taxon>
        <taxon>Pezizomycotina</taxon>
        <taxon>Sordariomycetes</taxon>
        <taxon>Hypocreomycetidae</taxon>
        <taxon>Glomerellales</taxon>
        <taxon>Plectosphaerellaceae</taxon>
        <taxon>Verticillium</taxon>
    </lineage>
</organism>
<protein>
    <submittedName>
        <fullName evidence="2">Uncharacterized protein</fullName>
    </submittedName>
</protein>
<sequence>HADHGRRDGPLLRPCLRVERSLRPRRSRSSRQGARSGTGPLHPGHHCRVQVAFHGAH</sequence>
<evidence type="ECO:0000313" key="2">
    <source>
        <dbReference type="EMBL" id="CRK31878.1"/>
    </source>
</evidence>
<gene>
    <name evidence="2" type="ORF">BN1708_018862</name>
</gene>